<evidence type="ECO:0000313" key="1">
    <source>
        <dbReference type="EMBL" id="GAI79809.1"/>
    </source>
</evidence>
<reference evidence="1" key="1">
    <citation type="journal article" date="2014" name="Front. Microbiol.">
        <title>High frequency of phylogenetically diverse reductive dehalogenase-homologous genes in deep subseafloor sedimentary metagenomes.</title>
        <authorList>
            <person name="Kawai M."/>
            <person name="Futagami T."/>
            <person name="Toyoda A."/>
            <person name="Takaki Y."/>
            <person name="Nishi S."/>
            <person name="Hori S."/>
            <person name="Arai W."/>
            <person name="Tsubouchi T."/>
            <person name="Morono Y."/>
            <person name="Uchiyama I."/>
            <person name="Ito T."/>
            <person name="Fujiyama A."/>
            <person name="Inagaki F."/>
            <person name="Takami H."/>
        </authorList>
    </citation>
    <scope>NUCLEOTIDE SEQUENCE</scope>
    <source>
        <strain evidence="1">Expedition CK06-06</strain>
    </source>
</reference>
<dbReference type="EMBL" id="BARW01013426">
    <property type="protein sequence ID" value="GAI79809.1"/>
    <property type="molecule type" value="Genomic_DNA"/>
</dbReference>
<name>X1TID4_9ZZZZ</name>
<feature type="non-terminal residue" evidence="1">
    <location>
        <position position="147"/>
    </location>
</feature>
<comment type="caution">
    <text evidence="1">The sequence shown here is derived from an EMBL/GenBank/DDBJ whole genome shotgun (WGS) entry which is preliminary data.</text>
</comment>
<evidence type="ECO:0008006" key="2">
    <source>
        <dbReference type="Google" id="ProtNLM"/>
    </source>
</evidence>
<feature type="non-terminal residue" evidence="1">
    <location>
        <position position="1"/>
    </location>
</feature>
<organism evidence="1">
    <name type="scientific">marine sediment metagenome</name>
    <dbReference type="NCBI Taxonomy" id="412755"/>
    <lineage>
        <taxon>unclassified sequences</taxon>
        <taxon>metagenomes</taxon>
        <taxon>ecological metagenomes</taxon>
    </lineage>
</organism>
<accession>X1TID4</accession>
<proteinExistence type="predicted"/>
<gene>
    <name evidence="1" type="ORF">S12H4_24624</name>
</gene>
<sequence length="147" mass="16357">DGVDGSDLDIRFEWNEFGSPANHTPWVTNAAFITPHTYDLTGLTPGALHHFHMQVRKDGVVRDVSPAESFTTLPRCSDVEDGYIMAYGPDWGTVHDAASGDELEDTDVSVLVEVGYYIEMGVLIARAFLYYDTSEIPPEATFNWIKL</sequence>
<protein>
    <recommendedName>
        <fullName evidence="2">Fibronectin type-III domain-containing protein</fullName>
    </recommendedName>
</protein>
<dbReference type="AlphaFoldDB" id="X1TID4"/>